<keyword evidence="3" id="KW-1185">Reference proteome</keyword>
<evidence type="ECO:0000256" key="1">
    <source>
        <dbReference type="SAM" id="MobiDB-lite"/>
    </source>
</evidence>
<dbReference type="AlphaFoldDB" id="A0A368YZ76"/>
<organism evidence="2 3">
    <name type="scientific">Phyllobacterium bourgognense</name>
    <dbReference type="NCBI Taxonomy" id="314236"/>
    <lineage>
        <taxon>Bacteria</taxon>
        <taxon>Pseudomonadati</taxon>
        <taxon>Pseudomonadota</taxon>
        <taxon>Alphaproteobacteria</taxon>
        <taxon>Hyphomicrobiales</taxon>
        <taxon>Phyllobacteriaceae</taxon>
        <taxon>Phyllobacterium</taxon>
    </lineage>
</organism>
<gene>
    <name evidence="2" type="ORF">C7476_103348</name>
</gene>
<comment type="caution">
    <text evidence="2">The sequence shown here is derived from an EMBL/GenBank/DDBJ whole genome shotgun (WGS) entry which is preliminary data.</text>
</comment>
<dbReference type="Proteomes" id="UP000253324">
    <property type="component" value="Unassembled WGS sequence"/>
</dbReference>
<feature type="region of interest" description="Disordered" evidence="1">
    <location>
        <begin position="64"/>
        <end position="84"/>
    </location>
</feature>
<accession>A0A368YZ76</accession>
<evidence type="ECO:0000313" key="2">
    <source>
        <dbReference type="EMBL" id="RCW85503.1"/>
    </source>
</evidence>
<name>A0A368YZ76_9HYPH</name>
<sequence>MDKVKGVGEADAFPSDDAEARWIWPEFTRPTDRTAFLRNADNSISEFNSLLVCKCKPTAGFPAGGHPPCQAASDDGKASASPPSAWIVSPSGKQNWFYLSMEGSRSLWRGFTCS</sequence>
<protein>
    <submittedName>
        <fullName evidence="2">Uncharacterized protein</fullName>
    </submittedName>
</protein>
<reference evidence="2 3" key="1">
    <citation type="submission" date="2018-07" db="EMBL/GenBank/DDBJ databases">
        <title>Genomic Encyclopedia of Type Strains, Phase III (KMG-III): the genomes of soil and plant-associated and newly described type strains.</title>
        <authorList>
            <person name="Whitman W."/>
        </authorList>
    </citation>
    <scope>NUCLEOTIDE SEQUENCE [LARGE SCALE GENOMIC DNA]</scope>
    <source>
        <strain evidence="2 3">31-25a</strain>
    </source>
</reference>
<dbReference type="EMBL" id="QPJM01000003">
    <property type="protein sequence ID" value="RCW85503.1"/>
    <property type="molecule type" value="Genomic_DNA"/>
</dbReference>
<evidence type="ECO:0000313" key="3">
    <source>
        <dbReference type="Proteomes" id="UP000253324"/>
    </source>
</evidence>
<proteinExistence type="predicted"/>